<dbReference type="RefSeq" id="WP_307393012.1">
    <property type="nucleotide sequence ID" value="NZ_BAAADK010000011.1"/>
</dbReference>
<comment type="catalytic activity">
    <reaction evidence="1">
        <text>Release of a C-terminal amino acid with broad specificity, except for -Pro.</text>
        <dbReference type="EC" id="3.4.17.19"/>
    </reaction>
</comment>
<comment type="function">
    <text evidence="1">Broad specificity carboxypetidase that releases amino acids sequentially from the C-terminus, including neutral, aromatic, polar and basic residues.</text>
</comment>
<evidence type="ECO:0000313" key="2">
    <source>
        <dbReference type="EMBL" id="MDQ0165663.1"/>
    </source>
</evidence>
<keyword evidence="3" id="KW-1185">Reference proteome</keyword>
<sequence>MSENQTLLPDVASALESFTHLEQKIMHYQQLLGLVQWDLQSGGTPRKGQASRAEAIGALTADTFELFVSEEMGACLDVLTKPENNQQLDAESRARVRVAKKEYDKTKNIPSSMNREFSVLTAKAHHIWEEARSKNQFSLYEESLTKIVDFQRQFAEYYGYEGHPYNALLNNYEPGLNVEKLDLLFSDLRQKTIQLLDRIQASPHKPQKEIFEQKINIEQQKEFNKFILPKLNFDLDAGRLDESVHPFAIGLSTGDVRMTTRYLEEDVRSAIFSTMHECGHGLYEQGVHADYNGTFIQGGASMGIHESQSRFLENIVGRSLEFWTYFYEDLKAHFPQHFDQVSLEEFTRAINLSEPSLIRVEADELTYNLHIMIRYEIEKGLIGGQYEVKDLPQIWNEKMQDYLGITPSTDSEGVLQDVHWSFGGFGYFPSYCLGNLYAAQIAHTIKQQIPDFDQVIANGEFDKIRGWLLENIHQYGKLYTPGDLIVKVTGEELNAKYLVEYLEQKYTEVYKL</sequence>
<dbReference type="Pfam" id="PF02074">
    <property type="entry name" value="Peptidase_M32"/>
    <property type="match status" value="1"/>
</dbReference>
<dbReference type="SUPFAM" id="SSF55486">
    <property type="entry name" value="Metalloproteases ('zincins'), catalytic domain"/>
    <property type="match status" value="1"/>
</dbReference>
<proteinExistence type="inferred from homology"/>
<organism evidence="2 3">
    <name type="scientific">Caldalkalibacillus horti</name>
    <dbReference type="NCBI Taxonomy" id="77523"/>
    <lineage>
        <taxon>Bacteria</taxon>
        <taxon>Bacillati</taxon>
        <taxon>Bacillota</taxon>
        <taxon>Bacilli</taxon>
        <taxon>Bacillales</taxon>
        <taxon>Bacillaceae</taxon>
        <taxon>Caldalkalibacillus</taxon>
    </lineage>
</organism>
<protein>
    <recommendedName>
        <fullName evidence="1">Metal-dependent carboxypeptidase</fullName>
        <ecNumber evidence="1">3.4.17.19</ecNumber>
    </recommendedName>
</protein>
<gene>
    <name evidence="2" type="ORF">J2S11_001564</name>
</gene>
<evidence type="ECO:0000313" key="3">
    <source>
        <dbReference type="Proteomes" id="UP001235840"/>
    </source>
</evidence>
<comment type="caution">
    <text evidence="2">The sequence shown here is derived from an EMBL/GenBank/DDBJ whole genome shotgun (WGS) entry which is preliminary data.</text>
</comment>
<dbReference type="PANTHER" id="PTHR34217">
    <property type="entry name" value="METAL-DEPENDENT CARBOXYPEPTIDASE"/>
    <property type="match status" value="1"/>
</dbReference>
<keyword evidence="1 2" id="KW-0121">Carboxypeptidase</keyword>
<dbReference type="PROSITE" id="PS52034">
    <property type="entry name" value="PEPTIDASE_M32"/>
    <property type="match status" value="1"/>
</dbReference>
<dbReference type="GO" id="GO:0004180">
    <property type="term" value="F:carboxypeptidase activity"/>
    <property type="evidence" value="ECO:0007669"/>
    <property type="project" value="UniProtKB-KW"/>
</dbReference>
<dbReference type="PRINTS" id="PR00998">
    <property type="entry name" value="CRBOXYPTASET"/>
</dbReference>
<keyword evidence="1" id="KW-0645">Protease</keyword>
<evidence type="ECO:0000256" key="1">
    <source>
        <dbReference type="PIRNR" id="PIRNR006615"/>
    </source>
</evidence>
<accession>A0ABT9VXF9</accession>
<keyword evidence="1" id="KW-0482">Metalloprotease</keyword>
<keyword evidence="1" id="KW-0479">Metal-binding</keyword>
<comment type="similarity">
    <text evidence="1">Belongs to the peptidase M32 family.</text>
</comment>
<keyword evidence="1 2" id="KW-0378">Hydrolase</keyword>
<dbReference type="EMBL" id="JAUSTY010000005">
    <property type="protein sequence ID" value="MDQ0165663.1"/>
    <property type="molecule type" value="Genomic_DNA"/>
</dbReference>
<reference evidence="2 3" key="1">
    <citation type="submission" date="2023-07" db="EMBL/GenBank/DDBJ databases">
        <title>Genomic Encyclopedia of Type Strains, Phase IV (KMG-IV): sequencing the most valuable type-strain genomes for metagenomic binning, comparative biology and taxonomic classification.</title>
        <authorList>
            <person name="Goeker M."/>
        </authorList>
    </citation>
    <scope>NUCLEOTIDE SEQUENCE [LARGE SCALE GENOMIC DNA]</scope>
    <source>
        <strain evidence="2 3">DSM 12751</strain>
    </source>
</reference>
<dbReference type="Gene3D" id="1.10.1370.30">
    <property type="match status" value="1"/>
</dbReference>
<dbReference type="PIRSF" id="PIRSF006615">
    <property type="entry name" value="Zn_crbxpep_Taq"/>
    <property type="match status" value="1"/>
</dbReference>
<dbReference type="InterPro" id="IPR001333">
    <property type="entry name" value="Peptidase_M32_Taq"/>
</dbReference>
<dbReference type="EC" id="3.4.17.19" evidence="1"/>
<dbReference type="CDD" id="cd06460">
    <property type="entry name" value="M32_Taq"/>
    <property type="match status" value="1"/>
</dbReference>
<dbReference type="Proteomes" id="UP001235840">
    <property type="component" value="Unassembled WGS sequence"/>
</dbReference>
<dbReference type="PANTHER" id="PTHR34217:SF1">
    <property type="entry name" value="CARBOXYPEPTIDASE 1"/>
    <property type="match status" value="1"/>
</dbReference>
<name>A0ABT9VXF9_9BACI</name>